<dbReference type="InterPro" id="IPR029787">
    <property type="entry name" value="Nucleotide_cyclase"/>
</dbReference>
<reference evidence="5 6" key="1">
    <citation type="submission" date="2020-09" db="EMBL/GenBank/DDBJ databases">
        <title>Complete genome sequence of an Arctic sea ice bacterium Marinomonas arctica BSI20414.</title>
        <authorList>
            <person name="Liao L."/>
            <person name="Chen B."/>
        </authorList>
    </citation>
    <scope>NUCLEOTIDE SEQUENCE [LARGE SCALE GENOMIC DNA]</scope>
    <source>
        <strain evidence="5 6">BSI20414</strain>
    </source>
</reference>
<evidence type="ECO:0000259" key="4">
    <source>
        <dbReference type="PROSITE" id="PS50887"/>
    </source>
</evidence>
<dbReference type="SUPFAM" id="SSF55073">
    <property type="entry name" value="Nucleotide cyclase"/>
    <property type="match status" value="1"/>
</dbReference>
<organism evidence="5 6">
    <name type="scientific">Marinomonas arctica</name>
    <dbReference type="NCBI Taxonomy" id="383750"/>
    <lineage>
        <taxon>Bacteria</taxon>
        <taxon>Pseudomonadati</taxon>
        <taxon>Pseudomonadota</taxon>
        <taxon>Gammaproteobacteria</taxon>
        <taxon>Oceanospirillales</taxon>
        <taxon>Oceanospirillaceae</taxon>
        <taxon>Marinomonas</taxon>
    </lineage>
</organism>
<accession>A0A7H1J5A1</accession>
<dbReference type="PROSITE" id="PS50887">
    <property type="entry name" value="GGDEF"/>
    <property type="match status" value="1"/>
</dbReference>
<dbReference type="NCBIfam" id="TIGR00254">
    <property type="entry name" value="GGDEF"/>
    <property type="match status" value="1"/>
</dbReference>
<dbReference type="OrthoDB" id="9812260at2"/>
<dbReference type="InterPro" id="IPR000160">
    <property type="entry name" value="GGDEF_dom"/>
</dbReference>
<dbReference type="SMART" id="SM00267">
    <property type="entry name" value="GGDEF"/>
    <property type="match status" value="1"/>
</dbReference>
<name>A0A7H1J5A1_9GAMM</name>
<comment type="cofactor">
    <cofactor evidence="1">
        <name>Mg(2+)</name>
        <dbReference type="ChEBI" id="CHEBI:18420"/>
    </cofactor>
</comment>
<dbReference type="Gene3D" id="3.30.70.270">
    <property type="match status" value="1"/>
</dbReference>
<dbReference type="InterPro" id="IPR050469">
    <property type="entry name" value="Diguanylate_Cyclase"/>
</dbReference>
<dbReference type="AlphaFoldDB" id="A0A7H1J5A1"/>
<keyword evidence="6" id="KW-1185">Reference proteome</keyword>
<dbReference type="RefSeq" id="WP_111606709.1">
    <property type="nucleotide sequence ID" value="NZ_BMLJ01000009.1"/>
</dbReference>
<evidence type="ECO:0000256" key="2">
    <source>
        <dbReference type="ARBA" id="ARBA00012528"/>
    </source>
</evidence>
<gene>
    <name evidence="5" type="ORF">IBG28_18755</name>
</gene>
<proteinExistence type="predicted"/>
<dbReference type="Proteomes" id="UP000516370">
    <property type="component" value="Chromosome"/>
</dbReference>
<dbReference type="PANTHER" id="PTHR45138:SF9">
    <property type="entry name" value="DIGUANYLATE CYCLASE DGCM-RELATED"/>
    <property type="match status" value="1"/>
</dbReference>
<feature type="domain" description="GGDEF" evidence="4">
    <location>
        <begin position="138"/>
        <end position="268"/>
    </location>
</feature>
<comment type="catalytic activity">
    <reaction evidence="3">
        <text>2 GTP = 3',3'-c-di-GMP + 2 diphosphate</text>
        <dbReference type="Rhea" id="RHEA:24898"/>
        <dbReference type="ChEBI" id="CHEBI:33019"/>
        <dbReference type="ChEBI" id="CHEBI:37565"/>
        <dbReference type="ChEBI" id="CHEBI:58805"/>
        <dbReference type="EC" id="2.7.7.65"/>
    </reaction>
</comment>
<dbReference type="EC" id="2.7.7.65" evidence="2"/>
<dbReference type="KEGG" id="mard:IBG28_18755"/>
<evidence type="ECO:0000313" key="6">
    <source>
        <dbReference type="Proteomes" id="UP000516370"/>
    </source>
</evidence>
<protein>
    <recommendedName>
        <fullName evidence="2">diguanylate cyclase</fullName>
        <ecNumber evidence="2">2.7.7.65</ecNumber>
    </recommendedName>
</protein>
<dbReference type="CDD" id="cd01949">
    <property type="entry name" value="GGDEF"/>
    <property type="match status" value="1"/>
</dbReference>
<evidence type="ECO:0000256" key="3">
    <source>
        <dbReference type="ARBA" id="ARBA00034247"/>
    </source>
</evidence>
<dbReference type="PANTHER" id="PTHR45138">
    <property type="entry name" value="REGULATORY COMPONENTS OF SENSORY TRANSDUCTION SYSTEM"/>
    <property type="match status" value="1"/>
</dbReference>
<dbReference type="GO" id="GO:0052621">
    <property type="term" value="F:diguanylate cyclase activity"/>
    <property type="evidence" value="ECO:0007669"/>
    <property type="project" value="UniProtKB-EC"/>
</dbReference>
<dbReference type="FunFam" id="3.30.70.270:FF:000001">
    <property type="entry name" value="Diguanylate cyclase domain protein"/>
    <property type="match status" value="1"/>
</dbReference>
<sequence>MKTDFIELEKTIHDILAVPEYRDHPASKALKQLWEINQDQWDRMDRLTRLSDSYQDMMIQRERSLSERFDKHLRQLEKMTRISDRYQRSLRQLNIELEKTSLIDPLTELPNRRMMMKRLSQAFDEQLEDESQHGVRIENLTVAMIDIDYFKKVNDEFGHQVGDDVLIALGKLMEKAVDGHGIIGRWGGEEFLVILPCHNIKDASILMESLRAKVNAYSFKADDKTVSTSVSIGIASYQDKDTMDALLSRADNALYLAKSHGRNSVILG</sequence>
<evidence type="ECO:0000313" key="5">
    <source>
        <dbReference type="EMBL" id="QNT05667.1"/>
    </source>
</evidence>
<dbReference type="InterPro" id="IPR043128">
    <property type="entry name" value="Rev_trsase/Diguanyl_cyclase"/>
</dbReference>
<evidence type="ECO:0000256" key="1">
    <source>
        <dbReference type="ARBA" id="ARBA00001946"/>
    </source>
</evidence>
<dbReference type="Pfam" id="PF00990">
    <property type="entry name" value="GGDEF"/>
    <property type="match status" value="1"/>
</dbReference>
<dbReference type="EMBL" id="CP061081">
    <property type="protein sequence ID" value="QNT05667.1"/>
    <property type="molecule type" value="Genomic_DNA"/>
</dbReference>